<dbReference type="RefSeq" id="WP_093095772.1">
    <property type="nucleotide sequence ID" value="NZ_FNGK01000001.1"/>
</dbReference>
<organism evidence="1 2">
    <name type="scientific">Sphingobacterium mizutaii</name>
    <dbReference type="NCBI Taxonomy" id="1010"/>
    <lineage>
        <taxon>Bacteria</taxon>
        <taxon>Pseudomonadati</taxon>
        <taxon>Bacteroidota</taxon>
        <taxon>Sphingobacteriia</taxon>
        <taxon>Sphingobacteriales</taxon>
        <taxon>Sphingobacteriaceae</taxon>
        <taxon>Sphingobacterium</taxon>
    </lineage>
</organism>
<reference evidence="1 2" key="1">
    <citation type="submission" date="2017-06" db="EMBL/GenBank/DDBJ databases">
        <authorList>
            <consortium name="Pathogen Informatics"/>
        </authorList>
    </citation>
    <scope>NUCLEOTIDE SEQUENCE [LARGE SCALE GENOMIC DNA]</scope>
    <source>
        <strain evidence="1 2">NCTC12149</strain>
    </source>
</reference>
<dbReference type="Proteomes" id="UP000215355">
    <property type="component" value="Chromosome 1"/>
</dbReference>
<dbReference type="Pfam" id="PF05655">
    <property type="entry name" value="AvrD"/>
    <property type="match status" value="1"/>
</dbReference>
<evidence type="ECO:0000313" key="2">
    <source>
        <dbReference type="Proteomes" id="UP000215355"/>
    </source>
</evidence>
<sequence length="313" mass="36186">MKQPIDSLDSILGPSQTRYFSFGFSRFQFQVSNFSLGGQNQIRGSFSVHYDGPQRPNQQALHLGSMEYVAMGLFLAEGILIKQKRLTRHEINRSILRNLTLQIKKPMDITSGMTVPFEISIAESHQDLNSINIGLTSMELKIQNAHVRIVIDHPGPTQIDFRDFDLWPFGEGSLHRELYRQRNLELDQIYMDLQTESISAQLSRPLPYPSDVWGFSAYDNPLSPLDSVRISGQLMQVLLYTLLSKDRLDCPNIWLRSMEIDFKRPYRSDCYRVDLQFDLRQQTMLRGKAWQTVSLMSQMGNMDAKFKICHEMP</sequence>
<dbReference type="InterPro" id="IPR008799">
    <property type="entry name" value="Pseudomon_AvrD"/>
</dbReference>
<dbReference type="EMBL" id="LT906468">
    <property type="protein sequence ID" value="SNV49248.1"/>
    <property type="molecule type" value="Genomic_DNA"/>
</dbReference>
<name>A0AAJ4XAU2_9SPHI</name>
<dbReference type="AlphaFoldDB" id="A0AAJ4XAU2"/>
<proteinExistence type="predicted"/>
<gene>
    <name evidence="1" type="ORF">SAMEA4412673_01732</name>
</gene>
<dbReference type="KEGG" id="smiz:4412673_01732"/>
<accession>A0AAJ4XAU2</accession>
<evidence type="ECO:0000313" key="1">
    <source>
        <dbReference type="EMBL" id="SNV49248.1"/>
    </source>
</evidence>
<protein>
    <submittedName>
        <fullName evidence="1">Pseudomonas avirulence D protein (AvrD)</fullName>
    </submittedName>
</protein>